<feature type="transmembrane region" description="Helical" evidence="2">
    <location>
        <begin position="241"/>
        <end position="260"/>
    </location>
</feature>
<name>A0A9D1CUF4_9FIRM</name>
<keyword evidence="2" id="KW-1133">Transmembrane helix</keyword>
<reference evidence="3" key="2">
    <citation type="journal article" date="2021" name="PeerJ">
        <title>Extensive microbial diversity within the chicken gut microbiome revealed by metagenomics and culture.</title>
        <authorList>
            <person name="Gilroy R."/>
            <person name="Ravi A."/>
            <person name="Getino M."/>
            <person name="Pursley I."/>
            <person name="Horton D.L."/>
            <person name="Alikhan N.F."/>
            <person name="Baker D."/>
            <person name="Gharbi K."/>
            <person name="Hall N."/>
            <person name="Watson M."/>
            <person name="Adriaenssens E.M."/>
            <person name="Foster-Nyarko E."/>
            <person name="Jarju S."/>
            <person name="Secka A."/>
            <person name="Antonio M."/>
            <person name="Oren A."/>
            <person name="Chaudhuri R.R."/>
            <person name="La Ragione R."/>
            <person name="Hildebrand F."/>
            <person name="Pallen M.J."/>
        </authorList>
    </citation>
    <scope>NUCLEOTIDE SEQUENCE</scope>
    <source>
        <strain evidence="3">ChiSjej1B19-3389</strain>
    </source>
</reference>
<feature type="transmembrane region" description="Helical" evidence="2">
    <location>
        <begin position="7"/>
        <end position="28"/>
    </location>
</feature>
<feature type="transmembrane region" description="Helical" evidence="2">
    <location>
        <begin position="40"/>
        <end position="63"/>
    </location>
</feature>
<feature type="transmembrane region" description="Helical" evidence="2">
    <location>
        <begin position="142"/>
        <end position="165"/>
    </location>
</feature>
<evidence type="ECO:0000313" key="4">
    <source>
        <dbReference type="Proteomes" id="UP000886787"/>
    </source>
</evidence>
<keyword evidence="2" id="KW-0812">Transmembrane</keyword>
<feature type="transmembrane region" description="Helical" evidence="2">
    <location>
        <begin position="177"/>
        <end position="195"/>
    </location>
</feature>
<feature type="region of interest" description="Disordered" evidence="1">
    <location>
        <begin position="279"/>
        <end position="305"/>
    </location>
</feature>
<sequence>MKSKLSWIPFIPVVFAAVFLRIYQVLFIDSGVDKGFLDSGLVSIIFVGSIVALFVILAIFCFADKKTAPEYDIGRNIFAGFFAILTGALLLTDAVLLVMQMISAGFFDWISGIDVLLSLAGGAMIFVMGISSLTGYNRAKHMPFLMLLPTVWCCGRLVLTFASYTAISPAAKDMSDLVYMVFATLFLFNVSMVYIKLKGKNPVKACFLYGLPAVVVIFAYAGALFASLIQSGQGVDFFANIRVFEFLSFALYILFFLLELTAGAKGKQKEDALAVDTAPQKEQQLHVSHENARQSLKSGQAADPETARAEAIMAKVEEADRKKNDPVDYVGYYNRDVQDQTKKDDGLSDYASKLDDIDRLILELSENDHKE</sequence>
<accession>A0A9D1CUF4</accession>
<feature type="compositionally biased region" description="Basic and acidic residues" evidence="1">
    <location>
        <begin position="283"/>
        <end position="292"/>
    </location>
</feature>
<evidence type="ECO:0000313" key="3">
    <source>
        <dbReference type="EMBL" id="HIQ80074.1"/>
    </source>
</evidence>
<dbReference type="AlphaFoldDB" id="A0A9D1CUF4"/>
<gene>
    <name evidence="3" type="ORF">IAD32_02165</name>
</gene>
<comment type="caution">
    <text evidence="3">The sequence shown here is derived from an EMBL/GenBank/DDBJ whole genome shotgun (WGS) entry which is preliminary data.</text>
</comment>
<proteinExistence type="predicted"/>
<organism evidence="3 4">
    <name type="scientific">Candidatus Scatavimonas merdigallinarum</name>
    <dbReference type="NCBI Taxonomy" id="2840914"/>
    <lineage>
        <taxon>Bacteria</taxon>
        <taxon>Bacillati</taxon>
        <taxon>Bacillota</taxon>
        <taxon>Clostridia</taxon>
        <taxon>Eubacteriales</taxon>
        <taxon>Oscillospiraceae</taxon>
        <taxon>Oscillospiraceae incertae sedis</taxon>
        <taxon>Candidatus Scatavimonas</taxon>
    </lineage>
</organism>
<protein>
    <submittedName>
        <fullName evidence="3">Uncharacterized protein</fullName>
    </submittedName>
</protein>
<keyword evidence="2" id="KW-0472">Membrane</keyword>
<evidence type="ECO:0000256" key="1">
    <source>
        <dbReference type="SAM" id="MobiDB-lite"/>
    </source>
</evidence>
<dbReference type="EMBL" id="DVFW01000014">
    <property type="protein sequence ID" value="HIQ80074.1"/>
    <property type="molecule type" value="Genomic_DNA"/>
</dbReference>
<reference evidence="3" key="1">
    <citation type="submission" date="2020-10" db="EMBL/GenBank/DDBJ databases">
        <authorList>
            <person name="Gilroy R."/>
        </authorList>
    </citation>
    <scope>NUCLEOTIDE SEQUENCE</scope>
    <source>
        <strain evidence="3">ChiSjej1B19-3389</strain>
    </source>
</reference>
<feature type="transmembrane region" description="Helical" evidence="2">
    <location>
        <begin position="207"/>
        <end position="229"/>
    </location>
</feature>
<feature type="transmembrane region" description="Helical" evidence="2">
    <location>
        <begin position="75"/>
        <end position="103"/>
    </location>
</feature>
<dbReference type="Proteomes" id="UP000886787">
    <property type="component" value="Unassembled WGS sequence"/>
</dbReference>
<feature type="transmembrane region" description="Helical" evidence="2">
    <location>
        <begin position="109"/>
        <end position="130"/>
    </location>
</feature>
<evidence type="ECO:0000256" key="2">
    <source>
        <dbReference type="SAM" id="Phobius"/>
    </source>
</evidence>